<dbReference type="Gene3D" id="2.40.160.10">
    <property type="entry name" value="Porin"/>
    <property type="match status" value="1"/>
</dbReference>
<evidence type="ECO:0000256" key="6">
    <source>
        <dbReference type="ARBA" id="ARBA00022729"/>
    </source>
</evidence>
<feature type="chain" id="PRO_5003830108" evidence="11">
    <location>
        <begin position="26"/>
        <end position="413"/>
    </location>
</feature>
<dbReference type="PANTHER" id="PTHR34501:SF9">
    <property type="entry name" value="MAJOR OUTER MEMBRANE PROTEIN P.IA"/>
    <property type="match status" value="1"/>
</dbReference>
<evidence type="ECO:0000256" key="5">
    <source>
        <dbReference type="ARBA" id="ARBA00022692"/>
    </source>
</evidence>
<proteinExistence type="predicted"/>
<accession>K0DLM3</accession>
<evidence type="ECO:0000256" key="2">
    <source>
        <dbReference type="ARBA" id="ARBA00011233"/>
    </source>
</evidence>
<dbReference type="AlphaFoldDB" id="K0DLM3"/>
<dbReference type="PATRIC" id="fig|1229205.11.peg.646"/>
<dbReference type="PRINTS" id="PR00184">
    <property type="entry name" value="NEISSPPORIN"/>
</dbReference>
<name>K0DLM3_9BURK</name>
<evidence type="ECO:0000259" key="12">
    <source>
        <dbReference type="Pfam" id="PF13609"/>
    </source>
</evidence>
<dbReference type="GO" id="GO:0006811">
    <property type="term" value="P:monoatomic ion transport"/>
    <property type="evidence" value="ECO:0007669"/>
    <property type="project" value="UniProtKB-KW"/>
</dbReference>
<dbReference type="GO" id="GO:0015288">
    <property type="term" value="F:porin activity"/>
    <property type="evidence" value="ECO:0007669"/>
    <property type="project" value="UniProtKB-KW"/>
</dbReference>
<keyword evidence="4" id="KW-1134">Transmembrane beta strand</keyword>
<dbReference type="HOGENOM" id="CLU_038238_0_1_4"/>
<dbReference type="InterPro" id="IPR033900">
    <property type="entry name" value="Gram_neg_porin_domain"/>
</dbReference>
<dbReference type="InterPro" id="IPR050298">
    <property type="entry name" value="Gram-neg_bact_OMP"/>
</dbReference>
<feature type="signal peptide" evidence="11">
    <location>
        <begin position="1"/>
        <end position="25"/>
    </location>
</feature>
<comment type="subunit">
    <text evidence="2">Homotrimer.</text>
</comment>
<keyword evidence="7" id="KW-0406">Ion transport</keyword>
<protein>
    <submittedName>
        <fullName evidence="13">Porin</fullName>
    </submittedName>
</protein>
<keyword evidence="10" id="KW-0998">Cell outer membrane</keyword>
<keyword evidence="5" id="KW-0812">Transmembrane</keyword>
<dbReference type="InterPro" id="IPR023614">
    <property type="entry name" value="Porin_dom_sf"/>
</dbReference>
<dbReference type="Pfam" id="PF13609">
    <property type="entry name" value="Porin_4"/>
    <property type="match status" value="1"/>
</dbReference>
<dbReference type="GO" id="GO:0046930">
    <property type="term" value="C:pore complex"/>
    <property type="evidence" value="ECO:0007669"/>
    <property type="project" value="UniProtKB-KW"/>
</dbReference>
<evidence type="ECO:0000256" key="3">
    <source>
        <dbReference type="ARBA" id="ARBA00022448"/>
    </source>
</evidence>
<feature type="domain" description="Porin" evidence="12">
    <location>
        <begin position="14"/>
        <end position="379"/>
    </location>
</feature>
<evidence type="ECO:0000256" key="8">
    <source>
        <dbReference type="ARBA" id="ARBA00023114"/>
    </source>
</evidence>
<evidence type="ECO:0000256" key="10">
    <source>
        <dbReference type="ARBA" id="ARBA00023237"/>
    </source>
</evidence>
<sequence>MEIILMKKSAVSFAVLTGIAGLAHAQSSVTLYGIIDSGVNYTNNVQTAKTASGLVGGHQIAMIEGGSAGLQGSRWGLKGTEDLGGGLKSLFVLESGFYSNNGALNQGGALFGRQAYVGLSNPVGTVTLGRQYDPVVDNFGPFLAAPQWGGYMSSHPSDLDNALNSRRINNSIKFRSANYQGLTVEAMMNLGGTPGSFSSNWIWGAGASYSHGPFSLGAGYLNVRNPNTSFFGANPNAGPATSNNLGSFGSPTSPQSNPVFAGYASANRLEIAGLGAGVTLGSLNMNLAYSNTRFRDMGSASGPNTLHYTGTAAFNNVEINARYQLTPALLAGLAYDYTRNGGAGGRGGANYNLFSAGLDYFLSKRTDVYTLAVYEKTSGTDSTGQGAVAQITGLTPSTTDKQVSLRVGIRHKF</sequence>
<evidence type="ECO:0000256" key="7">
    <source>
        <dbReference type="ARBA" id="ARBA00023065"/>
    </source>
</evidence>
<organism evidence="13 14">
    <name type="scientific">Paraburkholderia phenoliruptrix BR3459a</name>
    <dbReference type="NCBI Taxonomy" id="1229205"/>
    <lineage>
        <taxon>Bacteria</taxon>
        <taxon>Pseudomonadati</taxon>
        <taxon>Pseudomonadota</taxon>
        <taxon>Betaproteobacteria</taxon>
        <taxon>Burkholderiales</taxon>
        <taxon>Burkholderiaceae</taxon>
        <taxon>Paraburkholderia</taxon>
    </lineage>
</organism>
<keyword evidence="9" id="KW-0472">Membrane</keyword>
<dbReference type="CDD" id="cd00342">
    <property type="entry name" value="gram_neg_porins"/>
    <property type="match status" value="1"/>
</dbReference>
<dbReference type="GO" id="GO:0009279">
    <property type="term" value="C:cell outer membrane"/>
    <property type="evidence" value="ECO:0007669"/>
    <property type="project" value="UniProtKB-SubCell"/>
</dbReference>
<comment type="subcellular location">
    <subcellularLocation>
        <location evidence="1">Cell outer membrane</location>
        <topology evidence="1">Multi-pass membrane protein</topology>
    </subcellularLocation>
</comment>
<keyword evidence="8" id="KW-0626">Porin</keyword>
<gene>
    <name evidence="13" type="ORF">BUPH_04491</name>
</gene>
<evidence type="ECO:0000256" key="4">
    <source>
        <dbReference type="ARBA" id="ARBA00022452"/>
    </source>
</evidence>
<keyword evidence="3" id="KW-0813">Transport</keyword>
<evidence type="ECO:0000256" key="1">
    <source>
        <dbReference type="ARBA" id="ARBA00004571"/>
    </source>
</evidence>
<dbReference type="InterPro" id="IPR002299">
    <property type="entry name" value="Porin_Neis"/>
</dbReference>
<evidence type="ECO:0000256" key="11">
    <source>
        <dbReference type="SAM" id="SignalP"/>
    </source>
</evidence>
<evidence type="ECO:0000313" key="13">
    <source>
        <dbReference type="EMBL" id="AFT84728.1"/>
    </source>
</evidence>
<dbReference type="eggNOG" id="COG3203">
    <property type="taxonomic scope" value="Bacteria"/>
</dbReference>
<dbReference type="STRING" id="1229205.BUPH_04491"/>
<dbReference type="Proteomes" id="UP000010105">
    <property type="component" value="Chromosome 1"/>
</dbReference>
<dbReference type="KEGG" id="bpx:BUPH_04491"/>
<dbReference type="PANTHER" id="PTHR34501">
    <property type="entry name" value="PROTEIN YDDL-RELATED"/>
    <property type="match status" value="1"/>
</dbReference>
<evidence type="ECO:0000256" key="9">
    <source>
        <dbReference type="ARBA" id="ARBA00023136"/>
    </source>
</evidence>
<dbReference type="EMBL" id="CP003863">
    <property type="protein sequence ID" value="AFT84728.1"/>
    <property type="molecule type" value="Genomic_DNA"/>
</dbReference>
<dbReference type="SUPFAM" id="SSF56935">
    <property type="entry name" value="Porins"/>
    <property type="match status" value="1"/>
</dbReference>
<evidence type="ECO:0000313" key="14">
    <source>
        <dbReference type="Proteomes" id="UP000010105"/>
    </source>
</evidence>
<keyword evidence="6 11" id="KW-0732">Signal</keyword>
<reference evidence="13 14" key="1">
    <citation type="journal article" date="2012" name="J. Bacteriol.">
        <title>Complete Genome Sequence of Burkholderia phenoliruptrix BR3459a (CLA1), a Heat-Tolerant, Nitrogen-Fixing Symbiont of Mimosa flocculosa.</title>
        <authorList>
            <person name="de Oliveira Cunha C."/>
            <person name="Goda Zuleta L.F."/>
            <person name="Paula de Almeida L.G."/>
            <person name="Prioli Ciapina L."/>
            <person name="Lustrino Borges W."/>
            <person name="Pitard R.M."/>
            <person name="Baldani J.I."/>
            <person name="Straliotto R."/>
            <person name="de Faria S.M."/>
            <person name="Hungria M."/>
            <person name="Sousa Cavada B."/>
            <person name="Mercante F.M."/>
            <person name="Ribeiro de Vasconcelos A.T."/>
        </authorList>
    </citation>
    <scope>NUCLEOTIDE SEQUENCE [LARGE SCALE GENOMIC DNA]</scope>
    <source>
        <strain evidence="13 14">BR3459a</strain>
    </source>
</reference>